<comment type="caution">
    <text evidence="1">The sequence shown here is derived from an EMBL/GenBank/DDBJ whole genome shotgun (WGS) entry which is preliminary data.</text>
</comment>
<accession>A0AA43Q6C7</accession>
<proteinExistence type="predicted"/>
<protein>
    <submittedName>
        <fullName evidence="1">Uncharacterized protein</fullName>
    </submittedName>
</protein>
<dbReference type="AlphaFoldDB" id="A0AA43Q6C7"/>
<keyword evidence="2" id="KW-1185">Reference proteome</keyword>
<organism evidence="1 2">
    <name type="scientific">Candidatus Methylobacter titanis</name>
    <dbReference type="NCBI Taxonomy" id="3053457"/>
    <lineage>
        <taxon>Bacteria</taxon>
        <taxon>Pseudomonadati</taxon>
        <taxon>Pseudomonadota</taxon>
        <taxon>Gammaproteobacteria</taxon>
        <taxon>Methylococcales</taxon>
        <taxon>Methylococcaceae</taxon>
        <taxon>Methylobacter</taxon>
    </lineage>
</organism>
<dbReference type="EMBL" id="JAQSDF010000084">
    <property type="protein sequence ID" value="MDI1232431.1"/>
    <property type="molecule type" value="Genomic_DNA"/>
</dbReference>
<evidence type="ECO:0000313" key="2">
    <source>
        <dbReference type="Proteomes" id="UP001160519"/>
    </source>
</evidence>
<name>A0AA43Q6C7_9GAMM</name>
<sequence length="105" mass="12382">MPKGHYSDCSLHSLPAEFPMPCDCGGFKDGTQSSTWWNHSDYTPIVKLRNFYLLWQTRIFWKDETASSFPVFLLTIAKHSRLARYFGYNRQDEAQQRADDYYNKS</sequence>
<reference evidence="1" key="1">
    <citation type="submission" date="2023-01" db="EMBL/GenBank/DDBJ databases">
        <title>Biogeochemical cycle of methane in antarctic sediments.</title>
        <authorList>
            <person name="Roldan D.M."/>
            <person name="Menes R.J."/>
        </authorList>
    </citation>
    <scope>NUCLEOTIDE SEQUENCE [LARGE SCALE GENOMIC DNA]</scope>
    <source>
        <strain evidence="1">K-2018 MAG008</strain>
    </source>
</reference>
<evidence type="ECO:0000313" key="1">
    <source>
        <dbReference type="EMBL" id="MDI1232431.1"/>
    </source>
</evidence>
<gene>
    <name evidence="1" type="ORF">PSU93_14930</name>
</gene>
<dbReference type="Proteomes" id="UP001160519">
    <property type="component" value="Unassembled WGS sequence"/>
</dbReference>